<dbReference type="Proteomes" id="UP001583177">
    <property type="component" value="Unassembled WGS sequence"/>
</dbReference>
<evidence type="ECO:0000313" key="1">
    <source>
        <dbReference type="EMBL" id="KAL1854810.1"/>
    </source>
</evidence>
<accession>A0ABR3W743</accession>
<reference evidence="1 2" key="1">
    <citation type="journal article" date="2024" name="IMA Fungus">
        <title>IMA Genome - F19 : A genome assembly and annotation guide to empower mycologists, including annotated draft genome sequences of Ceratocystis pirilliformis, Diaporthe australafricana, Fusarium ophioides, Paecilomyces lecythidis, and Sporothrix stenoceras.</title>
        <authorList>
            <person name="Aylward J."/>
            <person name="Wilson A.M."/>
            <person name="Visagie C.M."/>
            <person name="Spraker J."/>
            <person name="Barnes I."/>
            <person name="Buitendag C."/>
            <person name="Ceriani C."/>
            <person name="Del Mar Angel L."/>
            <person name="du Plessis D."/>
            <person name="Fuchs T."/>
            <person name="Gasser K."/>
            <person name="Kramer D."/>
            <person name="Li W."/>
            <person name="Munsamy K."/>
            <person name="Piso A."/>
            <person name="Price J.L."/>
            <person name="Sonnekus B."/>
            <person name="Thomas C."/>
            <person name="van der Nest A."/>
            <person name="van Dijk A."/>
            <person name="van Heerden A."/>
            <person name="van Vuuren N."/>
            <person name="Yilmaz N."/>
            <person name="Duong T.A."/>
            <person name="van der Merwe N.A."/>
            <person name="Wingfield M.J."/>
            <person name="Wingfield B.D."/>
        </authorList>
    </citation>
    <scope>NUCLEOTIDE SEQUENCE [LARGE SCALE GENOMIC DNA]</scope>
    <source>
        <strain evidence="1 2">CMW 18300</strain>
    </source>
</reference>
<evidence type="ECO:0000313" key="2">
    <source>
        <dbReference type="Proteomes" id="UP001583177"/>
    </source>
</evidence>
<name>A0ABR3W743_9PEZI</name>
<proteinExistence type="predicted"/>
<organism evidence="1 2">
    <name type="scientific">Diaporthe australafricana</name>
    <dbReference type="NCBI Taxonomy" id="127596"/>
    <lineage>
        <taxon>Eukaryota</taxon>
        <taxon>Fungi</taxon>
        <taxon>Dikarya</taxon>
        <taxon>Ascomycota</taxon>
        <taxon>Pezizomycotina</taxon>
        <taxon>Sordariomycetes</taxon>
        <taxon>Sordariomycetidae</taxon>
        <taxon>Diaporthales</taxon>
        <taxon>Diaporthaceae</taxon>
        <taxon>Diaporthe</taxon>
    </lineage>
</organism>
<sequence length="65" mass="7471">MRFSLNDLVSIFILLEATRSGRRDFAQTVIERGQGLLKEKRLKSEIAKEKAAALRAILPQHSYER</sequence>
<keyword evidence="2" id="KW-1185">Reference proteome</keyword>
<dbReference type="EMBL" id="JAWRVE010000136">
    <property type="protein sequence ID" value="KAL1854810.1"/>
    <property type="molecule type" value="Genomic_DNA"/>
</dbReference>
<comment type="caution">
    <text evidence="1">The sequence shown here is derived from an EMBL/GenBank/DDBJ whole genome shotgun (WGS) entry which is preliminary data.</text>
</comment>
<protein>
    <submittedName>
        <fullName evidence="1">Uncharacterized protein</fullName>
    </submittedName>
</protein>
<gene>
    <name evidence="1" type="ORF">Daus18300_011326</name>
</gene>